<dbReference type="Pfam" id="PF14270">
    <property type="entry name" value="DUF4358"/>
    <property type="match status" value="1"/>
</dbReference>
<organism evidence="1 2">
    <name type="scientific">Clostridium senegalense</name>
    <dbReference type="NCBI Taxonomy" id="1465809"/>
    <lineage>
        <taxon>Bacteria</taxon>
        <taxon>Bacillati</taxon>
        <taxon>Bacillota</taxon>
        <taxon>Clostridia</taxon>
        <taxon>Eubacteriales</taxon>
        <taxon>Clostridiaceae</taxon>
        <taxon>Clostridium</taxon>
    </lineage>
</organism>
<reference evidence="1 2" key="1">
    <citation type="submission" date="2020-02" db="EMBL/GenBank/DDBJ databases">
        <title>Genome assembly of a novel Clostridium senegalense strain.</title>
        <authorList>
            <person name="Gupta T.B."/>
            <person name="Jauregui R."/>
            <person name="Maclean P."/>
            <person name="Nawarathana A."/>
            <person name="Brightwell G."/>
        </authorList>
    </citation>
    <scope>NUCLEOTIDE SEQUENCE [LARGE SCALE GENOMIC DNA]</scope>
    <source>
        <strain evidence="1 2">AGRFS4</strain>
    </source>
</reference>
<proteinExistence type="predicted"/>
<keyword evidence="2" id="KW-1185">Reference proteome</keyword>
<accession>A0A6M0H371</accession>
<sequence>MLKGNTKTKKIMAIAFGAILTVGMLTGCGTSTKEKNPTTKEVIENIKNSTEFADMQEGNEEKLEKFVGVKSEDIEEISFYIPKTNLQADEVAVIKVKDEAKVEDMKKQIEAKVNENGEGFKDYLPEQYNLVENKVLKSERTYILLAVSKDAEKIEEAFDGSFK</sequence>
<gene>
    <name evidence="1" type="ORF">G3M99_05520</name>
</gene>
<dbReference type="PROSITE" id="PS51257">
    <property type="entry name" value="PROKAR_LIPOPROTEIN"/>
    <property type="match status" value="1"/>
</dbReference>
<dbReference type="AlphaFoldDB" id="A0A6M0H371"/>
<evidence type="ECO:0000313" key="2">
    <source>
        <dbReference type="Proteomes" id="UP000481872"/>
    </source>
</evidence>
<protein>
    <submittedName>
        <fullName evidence="1">DUF4358 domain-containing protein</fullName>
    </submittedName>
</protein>
<comment type="caution">
    <text evidence="1">The sequence shown here is derived from an EMBL/GenBank/DDBJ whole genome shotgun (WGS) entry which is preliminary data.</text>
</comment>
<evidence type="ECO:0000313" key="1">
    <source>
        <dbReference type="EMBL" id="NEU04331.1"/>
    </source>
</evidence>
<dbReference type="Proteomes" id="UP000481872">
    <property type="component" value="Unassembled WGS sequence"/>
</dbReference>
<dbReference type="InterPro" id="IPR025648">
    <property type="entry name" value="DUF4358"/>
</dbReference>
<dbReference type="EMBL" id="JAAGPU010000007">
    <property type="protein sequence ID" value="NEU04331.1"/>
    <property type="molecule type" value="Genomic_DNA"/>
</dbReference>
<name>A0A6M0H371_9CLOT</name>
<dbReference type="RefSeq" id="WP_199869492.1">
    <property type="nucleotide sequence ID" value="NZ_JAAGPU010000007.1"/>
</dbReference>